<dbReference type="PANTHER" id="PTHR43547:SF2">
    <property type="entry name" value="HYBRID SIGNAL TRANSDUCTION HISTIDINE KINASE C"/>
    <property type="match status" value="1"/>
</dbReference>
<dbReference type="InterPro" id="IPR003661">
    <property type="entry name" value="HisK_dim/P_dom"/>
</dbReference>
<evidence type="ECO:0000259" key="6">
    <source>
        <dbReference type="PROSITE" id="PS50110"/>
    </source>
</evidence>
<dbReference type="InterPro" id="IPR003594">
    <property type="entry name" value="HATPase_dom"/>
</dbReference>
<dbReference type="GO" id="GO:0000155">
    <property type="term" value="F:phosphorelay sensor kinase activity"/>
    <property type="evidence" value="ECO:0007669"/>
    <property type="project" value="InterPro"/>
</dbReference>
<keyword evidence="3 4" id="KW-0597">Phosphoprotein</keyword>
<dbReference type="SUPFAM" id="SSF55874">
    <property type="entry name" value="ATPase domain of HSP90 chaperone/DNA topoisomerase II/histidine kinase"/>
    <property type="match status" value="1"/>
</dbReference>
<dbReference type="PANTHER" id="PTHR43547">
    <property type="entry name" value="TWO-COMPONENT HISTIDINE KINASE"/>
    <property type="match status" value="1"/>
</dbReference>
<sequence length="364" mass="41261">MQKLLLIEDETLIRENLAELLTLNGFTVYTASNGNEGIKQATQQQPDLILCDIMMSEMDGFQTLEVIRANPLLSNTPFLFLTAKADMTDTRKGMALGADDYLTKPFTMDTLLTAIRTRLQREAQRKAHTHTLLQEQLRAMTNLSTHEYNTPLTGILGFTSLLIDYYGEFSRAENLSMLDMIKVNCLRLKRSLDNNRLITRLQTIDPADTAYSFFSTGRSEITADVFNKHLLSAGYRQNRQIPCQLNVESAQLVISDENLAIILEELTDNAIKFSADDQSIHITGRLKPDYYELTFLNHGQPFHQDDIKQTAPYRQFDRSRYEQQGFGLGIAITNKLLEFNKGSLHIESLDLSTTQVVVQLPIPA</sequence>
<dbReference type="STRING" id="1379870.SD10_07280"/>
<dbReference type="Proteomes" id="UP000033054">
    <property type="component" value="Chromosome"/>
</dbReference>
<evidence type="ECO:0000313" key="7">
    <source>
        <dbReference type="EMBL" id="AKD54738.1"/>
    </source>
</evidence>
<feature type="domain" description="Response regulatory" evidence="6">
    <location>
        <begin position="3"/>
        <end position="119"/>
    </location>
</feature>
<dbReference type="SMART" id="SM00448">
    <property type="entry name" value="REC"/>
    <property type="match status" value="1"/>
</dbReference>
<protein>
    <recommendedName>
        <fullName evidence="2">histidine kinase</fullName>
        <ecNumber evidence="2">2.7.13.3</ecNumber>
    </recommendedName>
</protein>
<dbReference type="Pfam" id="PF00072">
    <property type="entry name" value="Response_reg"/>
    <property type="match status" value="1"/>
</dbReference>
<evidence type="ECO:0000256" key="1">
    <source>
        <dbReference type="ARBA" id="ARBA00000085"/>
    </source>
</evidence>
<dbReference type="EMBL" id="CP010429">
    <property type="protein sequence ID" value="AKD54738.1"/>
    <property type="molecule type" value="Genomic_DNA"/>
</dbReference>
<dbReference type="HOGENOM" id="CLU_000445_114_72_10"/>
<dbReference type="SUPFAM" id="SSF52172">
    <property type="entry name" value="CheY-like"/>
    <property type="match status" value="1"/>
</dbReference>
<comment type="catalytic activity">
    <reaction evidence="1">
        <text>ATP + protein L-histidine = ADP + protein N-phospho-L-histidine.</text>
        <dbReference type="EC" id="2.7.13.3"/>
    </reaction>
</comment>
<dbReference type="KEGG" id="srd:SD10_07280"/>
<evidence type="ECO:0000259" key="5">
    <source>
        <dbReference type="PROSITE" id="PS50109"/>
    </source>
</evidence>
<dbReference type="Gene3D" id="3.30.565.10">
    <property type="entry name" value="Histidine kinase-like ATPase, C-terminal domain"/>
    <property type="match status" value="1"/>
</dbReference>
<evidence type="ECO:0000256" key="4">
    <source>
        <dbReference type="PROSITE-ProRule" id="PRU00169"/>
    </source>
</evidence>
<name>A0A0E3ZUU6_9BACT</name>
<gene>
    <name evidence="7" type="ORF">SD10_07280</name>
</gene>
<accession>A0A0E3ZUU6</accession>
<dbReference type="InterPro" id="IPR011006">
    <property type="entry name" value="CheY-like_superfamily"/>
</dbReference>
<feature type="domain" description="Histidine kinase" evidence="5">
    <location>
        <begin position="143"/>
        <end position="364"/>
    </location>
</feature>
<dbReference type="InterPro" id="IPR001789">
    <property type="entry name" value="Sig_transdc_resp-reg_receiver"/>
</dbReference>
<dbReference type="OrthoDB" id="9781208at2"/>
<dbReference type="SMART" id="SM00387">
    <property type="entry name" value="HATPase_c"/>
    <property type="match status" value="1"/>
</dbReference>
<dbReference type="CDD" id="cd17574">
    <property type="entry name" value="REC_OmpR"/>
    <property type="match status" value="1"/>
</dbReference>
<dbReference type="InterPro" id="IPR036890">
    <property type="entry name" value="HATPase_C_sf"/>
</dbReference>
<dbReference type="AlphaFoldDB" id="A0A0E3ZUU6"/>
<dbReference type="SMART" id="SM00388">
    <property type="entry name" value="HisKA"/>
    <property type="match status" value="1"/>
</dbReference>
<dbReference type="CDD" id="cd00082">
    <property type="entry name" value="HisKA"/>
    <property type="match status" value="1"/>
</dbReference>
<organism evidence="7 8">
    <name type="scientific">Spirosoma radiotolerans</name>
    <dbReference type="NCBI Taxonomy" id="1379870"/>
    <lineage>
        <taxon>Bacteria</taxon>
        <taxon>Pseudomonadati</taxon>
        <taxon>Bacteroidota</taxon>
        <taxon>Cytophagia</taxon>
        <taxon>Cytophagales</taxon>
        <taxon>Cytophagaceae</taxon>
        <taxon>Spirosoma</taxon>
    </lineage>
</organism>
<evidence type="ECO:0000256" key="2">
    <source>
        <dbReference type="ARBA" id="ARBA00012438"/>
    </source>
</evidence>
<dbReference type="Pfam" id="PF02518">
    <property type="entry name" value="HATPase_c"/>
    <property type="match status" value="1"/>
</dbReference>
<proteinExistence type="predicted"/>
<reference evidence="7 8" key="1">
    <citation type="journal article" date="2014" name="Curr. Microbiol.">
        <title>Spirosoma radiotolerans sp. nov., a gamma-radiation-resistant bacterium isolated from gamma ray-irradiated soil.</title>
        <authorList>
            <person name="Lee J.J."/>
            <person name="Srinivasan S."/>
            <person name="Lim S."/>
            <person name="Joe M."/>
            <person name="Im S."/>
            <person name="Bae S.I."/>
            <person name="Park K.R."/>
            <person name="Han J.H."/>
            <person name="Park S.H."/>
            <person name="Joo B.M."/>
            <person name="Park S.J."/>
            <person name="Kim M.K."/>
        </authorList>
    </citation>
    <scope>NUCLEOTIDE SEQUENCE [LARGE SCALE GENOMIC DNA]</scope>
    <source>
        <strain evidence="7 8">DG5A</strain>
    </source>
</reference>
<dbReference type="PROSITE" id="PS50110">
    <property type="entry name" value="RESPONSE_REGULATORY"/>
    <property type="match status" value="1"/>
</dbReference>
<evidence type="ECO:0000256" key="3">
    <source>
        <dbReference type="ARBA" id="ARBA00022553"/>
    </source>
</evidence>
<dbReference type="PATRIC" id="fig|1379870.5.peg.1581"/>
<dbReference type="RefSeq" id="WP_046376339.1">
    <property type="nucleotide sequence ID" value="NZ_CP010429.1"/>
</dbReference>
<dbReference type="InterPro" id="IPR005467">
    <property type="entry name" value="His_kinase_dom"/>
</dbReference>
<dbReference type="EC" id="2.7.13.3" evidence="2"/>
<dbReference type="Gene3D" id="1.10.287.130">
    <property type="match status" value="1"/>
</dbReference>
<dbReference type="Gene3D" id="3.40.50.2300">
    <property type="match status" value="1"/>
</dbReference>
<dbReference type="PROSITE" id="PS50109">
    <property type="entry name" value="HIS_KIN"/>
    <property type="match status" value="1"/>
</dbReference>
<evidence type="ECO:0000313" key="8">
    <source>
        <dbReference type="Proteomes" id="UP000033054"/>
    </source>
</evidence>
<feature type="modified residue" description="4-aspartylphosphate" evidence="4">
    <location>
        <position position="52"/>
    </location>
</feature>
<keyword evidence="8" id="KW-1185">Reference proteome</keyword>